<dbReference type="AlphaFoldDB" id="A0A920CFM9"/>
<feature type="transmembrane region" description="Helical" evidence="7">
    <location>
        <begin position="383"/>
        <end position="399"/>
    </location>
</feature>
<comment type="subcellular location">
    <subcellularLocation>
        <location evidence="1">Cell membrane</location>
        <topology evidence="1">Multi-pass membrane protein</topology>
    </subcellularLocation>
</comment>
<evidence type="ECO:0000256" key="5">
    <source>
        <dbReference type="ARBA" id="ARBA00023136"/>
    </source>
</evidence>
<feature type="transmembrane region" description="Helical" evidence="7">
    <location>
        <begin position="105"/>
        <end position="123"/>
    </location>
</feature>
<dbReference type="InterPro" id="IPR052524">
    <property type="entry name" value="MFS_Cyanate_Porter"/>
</dbReference>
<accession>A0A920CFM9</accession>
<dbReference type="Proteomes" id="UP000681162">
    <property type="component" value="Unassembled WGS sequence"/>
</dbReference>
<dbReference type="Gene3D" id="1.20.1250.20">
    <property type="entry name" value="MFS general substrate transporter like domains"/>
    <property type="match status" value="2"/>
</dbReference>
<evidence type="ECO:0000256" key="4">
    <source>
        <dbReference type="ARBA" id="ARBA00022989"/>
    </source>
</evidence>
<dbReference type="CDD" id="cd17339">
    <property type="entry name" value="MFS_NIMT_CynX_like"/>
    <property type="match status" value="1"/>
</dbReference>
<keyword evidence="3 7" id="KW-0812">Transmembrane</keyword>
<feature type="domain" description="Major facilitator superfamily (MFS) profile" evidence="8">
    <location>
        <begin position="14"/>
        <end position="431"/>
    </location>
</feature>
<dbReference type="GO" id="GO:0022857">
    <property type="term" value="F:transmembrane transporter activity"/>
    <property type="evidence" value="ECO:0007669"/>
    <property type="project" value="InterPro"/>
</dbReference>
<dbReference type="InterPro" id="IPR036259">
    <property type="entry name" value="MFS_trans_sf"/>
</dbReference>
<name>A0A920CFM9_9BACL</name>
<evidence type="ECO:0000256" key="1">
    <source>
        <dbReference type="ARBA" id="ARBA00004651"/>
    </source>
</evidence>
<dbReference type="InterPro" id="IPR011701">
    <property type="entry name" value="MFS"/>
</dbReference>
<organism evidence="9 10">
    <name type="scientific">Paenibacillus antibioticophila</name>
    <dbReference type="NCBI Taxonomy" id="1274374"/>
    <lineage>
        <taxon>Bacteria</taxon>
        <taxon>Bacillati</taxon>
        <taxon>Bacillota</taxon>
        <taxon>Bacilli</taxon>
        <taxon>Bacillales</taxon>
        <taxon>Paenibacillaceae</taxon>
        <taxon>Paenibacillus</taxon>
    </lineage>
</organism>
<dbReference type="Pfam" id="PF07690">
    <property type="entry name" value="MFS_1"/>
    <property type="match status" value="1"/>
</dbReference>
<gene>
    <name evidence="9" type="ORF">J41TS12_00450</name>
</gene>
<dbReference type="InterPro" id="IPR020846">
    <property type="entry name" value="MFS_dom"/>
</dbReference>
<proteinExistence type="predicted"/>
<evidence type="ECO:0000313" key="10">
    <source>
        <dbReference type="Proteomes" id="UP000681162"/>
    </source>
</evidence>
<reference evidence="9 10" key="1">
    <citation type="submission" date="2021-03" db="EMBL/GenBank/DDBJ databases">
        <title>Antimicrobial resistance genes in bacteria isolated from Japanese honey, and their potential for conferring macrolide and lincosamide resistance in the American foulbrood pathogen Paenibacillus larvae.</title>
        <authorList>
            <person name="Okamoto M."/>
            <person name="Kumagai M."/>
            <person name="Kanamori H."/>
            <person name="Takamatsu D."/>
        </authorList>
    </citation>
    <scope>NUCLEOTIDE SEQUENCE [LARGE SCALE GENOMIC DNA]</scope>
    <source>
        <strain evidence="9 10">J41TS12</strain>
    </source>
</reference>
<dbReference type="EMBL" id="BORR01000001">
    <property type="protein sequence ID" value="GIO35184.1"/>
    <property type="molecule type" value="Genomic_DNA"/>
</dbReference>
<evidence type="ECO:0000313" key="9">
    <source>
        <dbReference type="EMBL" id="GIO35184.1"/>
    </source>
</evidence>
<feature type="transmembrane region" description="Helical" evidence="7">
    <location>
        <begin position="405"/>
        <end position="426"/>
    </location>
</feature>
<dbReference type="PANTHER" id="PTHR23523">
    <property type="match status" value="1"/>
</dbReference>
<keyword evidence="2" id="KW-0813">Transport</keyword>
<feature type="compositionally biased region" description="Low complexity" evidence="6">
    <location>
        <begin position="205"/>
        <end position="219"/>
    </location>
</feature>
<feature type="transmembrane region" description="Helical" evidence="7">
    <location>
        <begin position="289"/>
        <end position="309"/>
    </location>
</feature>
<dbReference type="PANTHER" id="PTHR23523:SF2">
    <property type="entry name" value="2-NITROIMIDAZOLE TRANSPORTER"/>
    <property type="match status" value="1"/>
</dbReference>
<feature type="transmembrane region" description="Helical" evidence="7">
    <location>
        <begin position="342"/>
        <end position="363"/>
    </location>
</feature>
<feature type="transmembrane region" description="Helical" evidence="7">
    <location>
        <begin position="252"/>
        <end position="269"/>
    </location>
</feature>
<keyword evidence="10" id="KW-1185">Reference proteome</keyword>
<feature type="transmembrane region" description="Helical" evidence="7">
    <location>
        <begin position="82"/>
        <end position="99"/>
    </location>
</feature>
<comment type="caution">
    <text evidence="9">The sequence shown here is derived from an EMBL/GenBank/DDBJ whole genome shotgun (WGS) entry which is preliminary data.</text>
</comment>
<feature type="transmembrane region" description="Helical" evidence="7">
    <location>
        <begin position="316"/>
        <end position="336"/>
    </location>
</feature>
<evidence type="ECO:0000256" key="6">
    <source>
        <dbReference type="SAM" id="MobiDB-lite"/>
    </source>
</evidence>
<dbReference type="RefSeq" id="WP_212937656.1">
    <property type="nucleotide sequence ID" value="NZ_BORR01000001.1"/>
</dbReference>
<evidence type="ECO:0000256" key="7">
    <source>
        <dbReference type="SAM" id="Phobius"/>
    </source>
</evidence>
<sequence length="435" mass="45789">MSSHDPSSQKNAGILTIVAVLLTAAVLRSPLTGVGTLIPEIQADTALSHTLAGMLTTLPLVAFAVFALVSPGLSSRYGIERTLLYSTVLLGVGLIVRSLPSIQLLFAGTALIGVGIAVANVLIPAMIKQSFPLRIGLMTALYTSSMNLWSAISSGISLPLSRSGLGWRGSLAFWLLFAVATVLVWVPLTRRAPMQDLQTKGMKQPTAGDVPAAAGGVPTSAGGVPAASISAQRDGSRLTPSPSPAIWRSAKAWTITLFMGFQSIMFYVGVSWLPEILHEKGMSMDRAGWMLSLMQILSMVGSFFMPFIATRAESQSFLAALSGAFFLFGFGGIWLASEAWSILFISLIGLGCGTTFSLVILFFSLRTHSAKQASQLSGMAQSLGYLLAAVGPTLFGFIHDQSGGWGIPLATITAMSVITILLGFIAGKKGRISEL</sequence>
<evidence type="ECO:0000256" key="2">
    <source>
        <dbReference type="ARBA" id="ARBA00022448"/>
    </source>
</evidence>
<dbReference type="SUPFAM" id="SSF103473">
    <property type="entry name" value="MFS general substrate transporter"/>
    <property type="match status" value="1"/>
</dbReference>
<feature type="transmembrane region" description="Helical" evidence="7">
    <location>
        <begin position="171"/>
        <end position="188"/>
    </location>
</feature>
<keyword evidence="4 7" id="KW-1133">Transmembrane helix</keyword>
<evidence type="ECO:0000259" key="8">
    <source>
        <dbReference type="PROSITE" id="PS50850"/>
    </source>
</evidence>
<feature type="region of interest" description="Disordered" evidence="6">
    <location>
        <begin position="199"/>
        <end position="242"/>
    </location>
</feature>
<protein>
    <submittedName>
        <fullName evidence="9">MFS transporter</fullName>
    </submittedName>
</protein>
<feature type="transmembrane region" description="Helical" evidence="7">
    <location>
        <begin position="135"/>
        <end position="159"/>
    </location>
</feature>
<feature type="transmembrane region" description="Helical" evidence="7">
    <location>
        <begin position="12"/>
        <end position="31"/>
    </location>
</feature>
<evidence type="ECO:0000256" key="3">
    <source>
        <dbReference type="ARBA" id="ARBA00022692"/>
    </source>
</evidence>
<dbReference type="GO" id="GO:0005886">
    <property type="term" value="C:plasma membrane"/>
    <property type="evidence" value="ECO:0007669"/>
    <property type="project" value="UniProtKB-SubCell"/>
</dbReference>
<keyword evidence="5 7" id="KW-0472">Membrane</keyword>
<feature type="transmembrane region" description="Helical" evidence="7">
    <location>
        <begin position="51"/>
        <end position="70"/>
    </location>
</feature>
<dbReference type="PROSITE" id="PS50850">
    <property type="entry name" value="MFS"/>
    <property type="match status" value="1"/>
</dbReference>